<keyword evidence="2 5" id="KW-0812">Transmembrane</keyword>
<gene>
    <name evidence="8" type="ORF">ASN18_1597</name>
</gene>
<feature type="domain" description="Zinc-ribbon" evidence="7">
    <location>
        <begin position="2"/>
        <end position="24"/>
    </location>
</feature>
<organism evidence="8 9">
    <name type="scientific">Candidatus Magnetominusculus xianensis</name>
    <dbReference type="NCBI Taxonomy" id="1748249"/>
    <lineage>
        <taxon>Bacteria</taxon>
        <taxon>Pseudomonadati</taxon>
        <taxon>Nitrospirota</taxon>
        <taxon>Nitrospiria</taxon>
        <taxon>Nitrospirales</taxon>
        <taxon>Nitrospiraceae</taxon>
        <taxon>Candidatus Magnetominusculus</taxon>
    </lineage>
</organism>
<sequence length="107" mass="11260">MYCRNCGNHVSDSAHFCEKCGTQLSGEPQVTGSSGYAKEKITAGLLGIFLGWLGVHRFYLGYTGIGVLQIFATLITAGVGGLWGIVEGILILTGNINKDAEGRPLVG</sequence>
<name>A0ABR5SFA8_9BACT</name>
<dbReference type="Proteomes" id="UP000060487">
    <property type="component" value="Unassembled WGS sequence"/>
</dbReference>
<dbReference type="EMBL" id="LNQR01000058">
    <property type="protein sequence ID" value="KWT85888.1"/>
    <property type="molecule type" value="Genomic_DNA"/>
</dbReference>
<dbReference type="PANTHER" id="PTHR21016">
    <property type="entry name" value="BETA-AMYLOID BINDING PROTEIN-RELATED"/>
    <property type="match status" value="1"/>
</dbReference>
<accession>A0ABR5SFA8</accession>
<dbReference type="Pfam" id="PF05154">
    <property type="entry name" value="TM2"/>
    <property type="match status" value="1"/>
</dbReference>
<comment type="subcellular location">
    <subcellularLocation>
        <location evidence="1">Membrane</location>
        <topology evidence="1">Multi-pass membrane protein</topology>
    </subcellularLocation>
</comment>
<evidence type="ECO:0000256" key="2">
    <source>
        <dbReference type="ARBA" id="ARBA00022692"/>
    </source>
</evidence>
<keyword evidence="3 5" id="KW-1133">Transmembrane helix</keyword>
<dbReference type="PANTHER" id="PTHR21016:SF25">
    <property type="entry name" value="TM2 DOMAIN-CONTAINING PROTEIN DDB_G0277895-RELATED"/>
    <property type="match status" value="1"/>
</dbReference>
<evidence type="ECO:0000256" key="5">
    <source>
        <dbReference type="SAM" id="Phobius"/>
    </source>
</evidence>
<proteinExistence type="predicted"/>
<feature type="transmembrane region" description="Helical" evidence="5">
    <location>
        <begin position="41"/>
        <end position="60"/>
    </location>
</feature>
<keyword evidence="9" id="KW-1185">Reference proteome</keyword>
<protein>
    <submittedName>
        <fullName evidence="8">TM2 domain-containing protein</fullName>
    </submittedName>
</protein>
<dbReference type="Pfam" id="PF13240">
    <property type="entry name" value="Zn_Ribbon_1"/>
    <property type="match status" value="1"/>
</dbReference>
<evidence type="ECO:0000256" key="1">
    <source>
        <dbReference type="ARBA" id="ARBA00004141"/>
    </source>
</evidence>
<dbReference type="InterPro" id="IPR007829">
    <property type="entry name" value="TM2"/>
</dbReference>
<feature type="transmembrane region" description="Helical" evidence="5">
    <location>
        <begin position="66"/>
        <end position="93"/>
    </location>
</feature>
<evidence type="ECO:0000259" key="7">
    <source>
        <dbReference type="Pfam" id="PF13240"/>
    </source>
</evidence>
<evidence type="ECO:0000313" key="9">
    <source>
        <dbReference type="Proteomes" id="UP000060487"/>
    </source>
</evidence>
<dbReference type="InterPro" id="IPR026870">
    <property type="entry name" value="Zinc_ribbon_dom"/>
</dbReference>
<dbReference type="InterPro" id="IPR050932">
    <property type="entry name" value="TM2D1-3-like"/>
</dbReference>
<evidence type="ECO:0000259" key="6">
    <source>
        <dbReference type="Pfam" id="PF05154"/>
    </source>
</evidence>
<reference evidence="8 9" key="1">
    <citation type="submission" date="2015-11" db="EMBL/GenBank/DDBJ databases">
        <authorList>
            <person name="Lin W."/>
        </authorList>
    </citation>
    <scope>NUCLEOTIDE SEQUENCE [LARGE SCALE GENOMIC DNA]</scope>
    <source>
        <strain evidence="8 9">HCH-1</strain>
    </source>
</reference>
<keyword evidence="4 5" id="KW-0472">Membrane</keyword>
<evidence type="ECO:0000313" key="8">
    <source>
        <dbReference type="EMBL" id="KWT85888.1"/>
    </source>
</evidence>
<feature type="domain" description="TM2" evidence="6">
    <location>
        <begin position="38"/>
        <end position="89"/>
    </location>
</feature>
<dbReference type="RefSeq" id="WP_085052218.1">
    <property type="nucleotide sequence ID" value="NZ_LNQR01000058.1"/>
</dbReference>
<evidence type="ECO:0000256" key="4">
    <source>
        <dbReference type="ARBA" id="ARBA00023136"/>
    </source>
</evidence>
<evidence type="ECO:0000256" key="3">
    <source>
        <dbReference type="ARBA" id="ARBA00022989"/>
    </source>
</evidence>
<comment type="caution">
    <text evidence="8">The sequence shown here is derived from an EMBL/GenBank/DDBJ whole genome shotgun (WGS) entry which is preliminary data.</text>
</comment>